<evidence type="ECO:0000313" key="1">
    <source>
        <dbReference type="EMBL" id="NLR74210.1"/>
    </source>
</evidence>
<dbReference type="AlphaFoldDB" id="A0A847RSM7"/>
<gene>
    <name evidence="1" type="ORF">HF682_03460</name>
</gene>
<accession>A0A847RSM7</accession>
<keyword evidence="2" id="KW-1185">Reference proteome</keyword>
<name>A0A847RSM7_9NEIS</name>
<proteinExistence type="predicted"/>
<sequence>MDLPRLEGFKRYWRQHPPLHLMIQSFLGIQQKDEPQDAPDLSALLNQFPQAGGAG</sequence>
<dbReference type="EMBL" id="JABAIM010000001">
    <property type="protein sequence ID" value="NLR74210.1"/>
    <property type="molecule type" value="Genomic_DNA"/>
</dbReference>
<evidence type="ECO:0000313" key="2">
    <source>
        <dbReference type="Proteomes" id="UP000587991"/>
    </source>
</evidence>
<organism evidence="1 2">
    <name type="scientific">Leeia aquatica</name>
    <dbReference type="NCBI Taxonomy" id="2725557"/>
    <lineage>
        <taxon>Bacteria</taxon>
        <taxon>Pseudomonadati</taxon>
        <taxon>Pseudomonadota</taxon>
        <taxon>Betaproteobacteria</taxon>
        <taxon>Neisseriales</taxon>
        <taxon>Leeiaceae</taxon>
        <taxon>Leeia</taxon>
    </lineage>
</organism>
<protein>
    <submittedName>
        <fullName evidence="1">Uncharacterized protein</fullName>
    </submittedName>
</protein>
<dbReference type="RefSeq" id="WP_168875838.1">
    <property type="nucleotide sequence ID" value="NZ_JABAIM010000001.1"/>
</dbReference>
<dbReference type="Proteomes" id="UP000587991">
    <property type="component" value="Unassembled WGS sequence"/>
</dbReference>
<comment type="caution">
    <text evidence="1">The sequence shown here is derived from an EMBL/GenBank/DDBJ whole genome shotgun (WGS) entry which is preliminary data.</text>
</comment>
<reference evidence="1 2" key="1">
    <citation type="submission" date="2020-04" db="EMBL/GenBank/DDBJ databases">
        <title>Draft genome of Leeia sp. IMCC25680.</title>
        <authorList>
            <person name="Song J."/>
            <person name="Cho J.-C."/>
        </authorList>
    </citation>
    <scope>NUCLEOTIDE SEQUENCE [LARGE SCALE GENOMIC DNA]</scope>
    <source>
        <strain evidence="1 2">IMCC25680</strain>
    </source>
</reference>